<keyword evidence="6 9" id="KW-1278">Translocase</keyword>
<keyword evidence="9" id="KW-0472">Membrane</keyword>
<dbReference type="InterPro" id="IPR014029">
    <property type="entry name" value="NADH_UbQ_OxRdtase_49kDa_CS"/>
</dbReference>
<evidence type="ECO:0000259" key="11">
    <source>
        <dbReference type="Pfam" id="PF00346"/>
    </source>
</evidence>
<feature type="domain" description="NADH-quinone oxidoreductase subunit D" evidence="11">
    <location>
        <begin position="118"/>
        <end position="388"/>
    </location>
</feature>
<evidence type="ECO:0000256" key="9">
    <source>
        <dbReference type="HAMAP-Rule" id="MF_01358"/>
    </source>
</evidence>
<accession>C6V552</accession>
<dbReference type="PANTHER" id="PTHR11993">
    <property type="entry name" value="NADH-UBIQUINONE OXIDOREDUCTASE 49 KDA SUBUNIT"/>
    <property type="match status" value="1"/>
</dbReference>
<comment type="function">
    <text evidence="1 9">NDH-1 shuttles electrons from NADH, via FMN and iron-sulfur (Fe-S) centers, to quinones in the respiratory chain. The immediate electron acceptor for the enzyme in this species is believed to be ubiquinone. Couples the redox reaction to proton translocation (for every two electrons transferred, four hydrogen ions are translocated across the cytoplasmic membrane), and thus conserves the redox energy in a proton gradient.</text>
</comment>
<dbReference type="NCBIfam" id="NF004739">
    <property type="entry name" value="PRK06075.1"/>
    <property type="match status" value="1"/>
</dbReference>
<dbReference type="EC" id="7.1.1.-" evidence="9"/>
<dbReference type="HAMAP" id="MF_01358">
    <property type="entry name" value="NDH1_NuoD"/>
    <property type="match status" value="1"/>
</dbReference>
<evidence type="ECO:0000256" key="5">
    <source>
        <dbReference type="ARBA" id="ARBA00022719"/>
    </source>
</evidence>
<dbReference type="InterPro" id="IPR029014">
    <property type="entry name" value="NiFe-Hase_large"/>
</dbReference>
<dbReference type="GO" id="GO:0005886">
    <property type="term" value="C:plasma membrane"/>
    <property type="evidence" value="ECO:0007669"/>
    <property type="project" value="UniProtKB-SubCell"/>
</dbReference>
<evidence type="ECO:0000256" key="10">
    <source>
        <dbReference type="RuleBase" id="RU003685"/>
    </source>
</evidence>
<dbReference type="InterPro" id="IPR022885">
    <property type="entry name" value="NDH1_su_D/H"/>
</dbReference>
<keyword evidence="9" id="KW-1003">Cell membrane</keyword>
<evidence type="ECO:0000256" key="2">
    <source>
        <dbReference type="ARBA" id="ARBA00004202"/>
    </source>
</evidence>
<dbReference type="EMBL" id="CP001431">
    <property type="protein sequence ID" value="ACT69517.1"/>
    <property type="molecule type" value="Genomic_DNA"/>
</dbReference>
<dbReference type="NCBIfam" id="TIGR01962">
    <property type="entry name" value="NuoD"/>
    <property type="match status" value="1"/>
</dbReference>
<comment type="subunit">
    <text evidence="9">NDH-1 is composed of 14 different subunits. Subunits NuoB, C, D, E, F, and G constitute the peripheral sector of the complex.</text>
</comment>
<dbReference type="SUPFAM" id="SSF56762">
    <property type="entry name" value="HydB/Nqo4-like"/>
    <property type="match status" value="1"/>
</dbReference>
<reference evidence="12 13" key="1">
    <citation type="journal article" date="2009" name="Nucleic Acids Res.">
        <title>Analysis of complete genome sequence of Neorickettsia risticii: causative agent of Potomac horse fever.</title>
        <authorList>
            <person name="Lin M."/>
            <person name="Zhang C."/>
            <person name="Gibson K."/>
            <person name="Rikihisa Y."/>
        </authorList>
    </citation>
    <scope>NUCLEOTIDE SEQUENCE [LARGE SCALE GENOMIC DNA]</scope>
    <source>
        <strain evidence="12 13">Illinois</strain>
    </source>
</reference>
<protein>
    <recommendedName>
        <fullName evidence="9">NADH-quinone oxidoreductase subunit D</fullName>
        <ecNumber evidence="9">7.1.1.-</ecNumber>
    </recommendedName>
    <alternativeName>
        <fullName evidence="9">NADH dehydrogenase I subunit D</fullName>
    </alternativeName>
    <alternativeName>
        <fullName evidence="9">NDH-1 subunit D</fullName>
    </alternativeName>
</protein>
<dbReference type="RefSeq" id="WP_015816404.1">
    <property type="nucleotide sequence ID" value="NC_013009.1"/>
</dbReference>
<comment type="catalytic activity">
    <reaction evidence="9">
        <text>a quinone + NADH + 5 H(+)(in) = a quinol + NAD(+) + 4 H(+)(out)</text>
        <dbReference type="Rhea" id="RHEA:57888"/>
        <dbReference type="ChEBI" id="CHEBI:15378"/>
        <dbReference type="ChEBI" id="CHEBI:24646"/>
        <dbReference type="ChEBI" id="CHEBI:57540"/>
        <dbReference type="ChEBI" id="CHEBI:57945"/>
        <dbReference type="ChEBI" id="CHEBI:132124"/>
    </reaction>
</comment>
<dbReference type="OrthoDB" id="9801496at2"/>
<evidence type="ECO:0000256" key="8">
    <source>
        <dbReference type="ARBA" id="ARBA00023075"/>
    </source>
</evidence>
<keyword evidence="4 9" id="KW-0813">Transport</keyword>
<evidence type="ECO:0000256" key="1">
    <source>
        <dbReference type="ARBA" id="ARBA00002378"/>
    </source>
</evidence>
<proteinExistence type="inferred from homology"/>
<dbReference type="HOGENOM" id="CLU_015134_1_2_5"/>
<evidence type="ECO:0000313" key="12">
    <source>
        <dbReference type="EMBL" id="ACT69517.1"/>
    </source>
</evidence>
<dbReference type="eggNOG" id="COG0649">
    <property type="taxonomic scope" value="Bacteria"/>
</dbReference>
<dbReference type="AlphaFoldDB" id="C6V552"/>
<evidence type="ECO:0000313" key="13">
    <source>
        <dbReference type="Proteomes" id="UP000001627"/>
    </source>
</evidence>
<sequence>MTVIKELNFGPQHPAAHGVLRLIMQLDGETVERLDPHIGFLHRGTEKLIEHKTYLQALPYFDRLDYVSPMAQEHAYSLCVEKLLGITVPPRAQYLRVIFVEITRILNHLLNITTHALDVGAMNPLFWMFEEREKMLSFYEKASGARFHAAYIRPGGLAADIPDGLDEEIMSFLESFPHKLDDVADVLTDNPIFKQRLVDIGKVSKKEAVALGFSGPVLRASGIPWDLRRSQPYEVYESLDFAIPVGNCGDSYDRYLVRMAEMYESVKIIKQCIDRLPEGPVVVDDRKVAPPSRAEMKTSMEALIHHFKLYSEGYHVPEGETYFAVESPKGEFGVYIVSDGTNKPYRCRIRAPGFVHLQALDALSRKHLLADVPAILGSLDIVFGEVDR</sequence>
<organism evidence="12 13">
    <name type="scientific">Neorickettsia risticii (strain Illinois)</name>
    <dbReference type="NCBI Taxonomy" id="434131"/>
    <lineage>
        <taxon>Bacteria</taxon>
        <taxon>Pseudomonadati</taxon>
        <taxon>Pseudomonadota</taxon>
        <taxon>Alphaproteobacteria</taxon>
        <taxon>Rickettsiales</taxon>
        <taxon>Anaplasmataceae</taxon>
        <taxon>Neorickettsia</taxon>
    </lineage>
</organism>
<dbReference type="Proteomes" id="UP000001627">
    <property type="component" value="Chromosome"/>
</dbReference>
<evidence type="ECO:0000256" key="6">
    <source>
        <dbReference type="ARBA" id="ARBA00022967"/>
    </source>
</evidence>
<comment type="subcellular location">
    <subcellularLocation>
        <location evidence="9">Cell inner membrane</location>
        <topology evidence="9">Peripheral membrane protein</topology>
        <orientation evidence="9">Cytoplasmic side</orientation>
    </subcellularLocation>
    <subcellularLocation>
        <location evidence="2">Cell membrane</location>
        <topology evidence="2">Peripheral membrane protein</topology>
    </subcellularLocation>
</comment>
<gene>
    <name evidence="9 12" type="primary">nuoD</name>
    <name evidence="12" type="ordered locus">NRI_0539</name>
</gene>
<keyword evidence="13" id="KW-1185">Reference proteome</keyword>
<keyword evidence="8 9" id="KW-0830">Ubiquinone</keyword>
<comment type="similarity">
    <text evidence="3 9 10">Belongs to the complex I 49 kDa subunit family.</text>
</comment>
<evidence type="ECO:0000256" key="4">
    <source>
        <dbReference type="ARBA" id="ARBA00022448"/>
    </source>
</evidence>
<dbReference type="FunFam" id="1.10.645.10:FF:000005">
    <property type="entry name" value="NADH-quinone oxidoreductase subunit D"/>
    <property type="match status" value="1"/>
</dbReference>
<dbReference type="STRING" id="434131.NRI_0539"/>
<dbReference type="Gene3D" id="1.10.645.10">
    <property type="entry name" value="Cytochrome-c3 Hydrogenase, chain B"/>
    <property type="match status" value="1"/>
</dbReference>
<dbReference type="GO" id="GO:0048038">
    <property type="term" value="F:quinone binding"/>
    <property type="evidence" value="ECO:0007669"/>
    <property type="project" value="UniProtKB-KW"/>
</dbReference>
<dbReference type="InterPro" id="IPR001135">
    <property type="entry name" value="NADH_Q_OxRdtase_suD"/>
</dbReference>
<dbReference type="PANTHER" id="PTHR11993:SF10">
    <property type="entry name" value="NADH DEHYDROGENASE [UBIQUINONE] IRON-SULFUR PROTEIN 2, MITOCHONDRIAL"/>
    <property type="match status" value="1"/>
</dbReference>
<dbReference type="GO" id="GO:0051287">
    <property type="term" value="F:NAD binding"/>
    <property type="evidence" value="ECO:0007669"/>
    <property type="project" value="InterPro"/>
</dbReference>
<evidence type="ECO:0000256" key="3">
    <source>
        <dbReference type="ARBA" id="ARBA00005769"/>
    </source>
</evidence>
<keyword evidence="12" id="KW-0560">Oxidoreductase</keyword>
<dbReference type="PROSITE" id="PS00535">
    <property type="entry name" value="COMPLEX1_49K"/>
    <property type="match status" value="1"/>
</dbReference>
<dbReference type="GO" id="GO:0050136">
    <property type="term" value="F:NADH dehydrogenase (quinone) (non-electrogenic) activity"/>
    <property type="evidence" value="ECO:0007669"/>
    <property type="project" value="UniProtKB-UniRule"/>
</dbReference>
<evidence type="ECO:0000256" key="7">
    <source>
        <dbReference type="ARBA" id="ARBA00023027"/>
    </source>
</evidence>
<name>C6V552_NEORI</name>
<dbReference type="KEGG" id="nri:NRI_0539"/>
<keyword evidence="7 9" id="KW-0520">NAD</keyword>
<keyword evidence="9" id="KW-0997">Cell inner membrane</keyword>
<keyword evidence="5 9" id="KW-0874">Quinone</keyword>
<dbReference type="Pfam" id="PF00346">
    <property type="entry name" value="Complex1_49kDa"/>
    <property type="match status" value="1"/>
</dbReference>